<evidence type="ECO:0000256" key="5">
    <source>
        <dbReference type="ARBA" id="ARBA00022781"/>
    </source>
</evidence>
<dbReference type="Pfam" id="PF00213">
    <property type="entry name" value="OSCP"/>
    <property type="match status" value="1"/>
</dbReference>
<keyword evidence="10" id="KW-1185">Reference proteome</keyword>
<protein>
    <recommendedName>
        <fullName evidence="3">ATP synthase subunit 5, mitochondrial</fullName>
    </recommendedName>
</protein>
<dbReference type="NCBIfam" id="TIGR01145">
    <property type="entry name" value="ATP_synt_delta"/>
    <property type="match status" value="1"/>
</dbReference>
<reference evidence="9 10" key="1">
    <citation type="journal article" date="2017" name="Mycologia">
        <title>Bifiguratus adelaidae, gen. et sp. nov., a new member of Mucoromycotina in endophytic and soil-dwelling habitats.</title>
        <authorList>
            <person name="Torres-Cruz T.J."/>
            <person name="Billingsley Tobias T.L."/>
            <person name="Almatruk M."/>
            <person name="Hesse C."/>
            <person name="Kuske C.R."/>
            <person name="Desiro A."/>
            <person name="Benucci G.M."/>
            <person name="Bonito G."/>
            <person name="Stajich J.E."/>
            <person name="Dunlap C."/>
            <person name="Arnold A.E."/>
            <person name="Porras-Alfaro A."/>
        </authorList>
    </citation>
    <scope>NUCLEOTIDE SEQUENCE [LARGE SCALE GENOMIC DNA]</scope>
    <source>
        <strain evidence="9 10">AZ0501</strain>
    </source>
</reference>
<dbReference type="AlphaFoldDB" id="A0A261Y2U8"/>
<dbReference type="GO" id="GO:0045259">
    <property type="term" value="C:proton-transporting ATP synthase complex"/>
    <property type="evidence" value="ECO:0007669"/>
    <property type="project" value="EnsemblFungi"/>
</dbReference>
<proteinExistence type="inferred from homology"/>
<evidence type="ECO:0000313" key="9">
    <source>
        <dbReference type="EMBL" id="OZJ04921.1"/>
    </source>
</evidence>
<evidence type="ECO:0000256" key="6">
    <source>
        <dbReference type="ARBA" id="ARBA00023065"/>
    </source>
</evidence>
<comment type="similarity">
    <text evidence="2">Belongs to the ATPase delta chain family.</text>
</comment>
<comment type="subcellular location">
    <subcellularLocation>
        <location evidence="1">Membrane</location>
    </subcellularLocation>
</comment>
<keyword evidence="7" id="KW-0472">Membrane</keyword>
<dbReference type="InterPro" id="IPR000711">
    <property type="entry name" value="ATPase_OSCP/dsu"/>
</dbReference>
<keyword evidence="5" id="KW-0375">Hydrogen ion transport</keyword>
<evidence type="ECO:0000256" key="8">
    <source>
        <dbReference type="ARBA" id="ARBA00023310"/>
    </source>
</evidence>
<dbReference type="Gene3D" id="1.10.520.20">
    <property type="entry name" value="N-terminal domain of the delta subunit of the F1F0-ATP synthase"/>
    <property type="match status" value="1"/>
</dbReference>
<dbReference type="SUPFAM" id="SSF47928">
    <property type="entry name" value="N-terminal domain of the delta subunit of the F1F0-ATP synthase"/>
    <property type="match status" value="1"/>
</dbReference>
<keyword evidence="6" id="KW-0406">Ion transport</keyword>
<accession>A0A261Y2U8</accession>
<dbReference type="Proteomes" id="UP000242875">
    <property type="component" value="Unassembled WGS sequence"/>
</dbReference>
<evidence type="ECO:0000256" key="4">
    <source>
        <dbReference type="ARBA" id="ARBA00022448"/>
    </source>
</evidence>
<keyword evidence="4" id="KW-0813">Transport</keyword>
<keyword evidence="8" id="KW-0066">ATP synthesis</keyword>
<organism evidence="9 10">
    <name type="scientific">Bifiguratus adelaidae</name>
    <dbReference type="NCBI Taxonomy" id="1938954"/>
    <lineage>
        <taxon>Eukaryota</taxon>
        <taxon>Fungi</taxon>
        <taxon>Fungi incertae sedis</taxon>
        <taxon>Mucoromycota</taxon>
        <taxon>Mucoromycotina</taxon>
        <taxon>Endogonomycetes</taxon>
        <taxon>Endogonales</taxon>
        <taxon>Endogonales incertae sedis</taxon>
        <taxon>Bifiguratus</taxon>
    </lineage>
</organism>
<dbReference type="HAMAP" id="MF_01416">
    <property type="entry name" value="ATP_synth_delta_bact"/>
    <property type="match status" value="1"/>
</dbReference>
<dbReference type="GO" id="GO:0046933">
    <property type="term" value="F:proton-transporting ATP synthase activity, rotational mechanism"/>
    <property type="evidence" value="ECO:0007669"/>
    <property type="project" value="EnsemblFungi"/>
</dbReference>
<comment type="caution">
    <text evidence="9">The sequence shown here is derived from an EMBL/GenBank/DDBJ whole genome shotgun (WGS) entry which is preliminary data.</text>
</comment>
<evidence type="ECO:0000256" key="7">
    <source>
        <dbReference type="ARBA" id="ARBA00023136"/>
    </source>
</evidence>
<evidence type="ECO:0000256" key="2">
    <source>
        <dbReference type="ARBA" id="ARBA00007046"/>
    </source>
</evidence>
<dbReference type="OrthoDB" id="1262810at2759"/>
<evidence type="ECO:0000313" key="10">
    <source>
        <dbReference type="Proteomes" id="UP000242875"/>
    </source>
</evidence>
<dbReference type="InterPro" id="IPR026015">
    <property type="entry name" value="ATP_synth_OSCP/delta_N_sf"/>
</dbReference>
<dbReference type="PRINTS" id="PR00125">
    <property type="entry name" value="ATPASEDELTA"/>
</dbReference>
<evidence type="ECO:0000256" key="1">
    <source>
        <dbReference type="ARBA" id="ARBA00004370"/>
    </source>
</evidence>
<evidence type="ECO:0000256" key="3">
    <source>
        <dbReference type="ARBA" id="ARBA00014723"/>
    </source>
</evidence>
<dbReference type="PANTHER" id="PTHR11910">
    <property type="entry name" value="ATP SYNTHASE DELTA CHAIN"/>
    <property type="match status" value="1"/>
</dbReference>
<gene>
    <name evidence="9" type="ORF">BZG36_02634</name>
</gene>
<name>A0A261Y2U8_9FUNG</name>
<sequence length="212" mass="22908">MASRQFVGMASVARGYATAAKGASVQIPLTLNGIDGRYATALWTAAAKKSALENVEKELQQMQNVVAKDPKVQYFLENPTLGREQKREGVKALLKGGKYTDITRNFFDVLAENGRLSETSKIISGYQQLMQAHRGELPVTITSAKELDSATLKRLTDSLQKGKLSAGQKLIISNKVNPGIIGGLVVEFGDKTIDLSVSTRIAKLNKLVSDAV</sequence>
<dbReference type="EMBL" id="MVBO01000026">
    <property type="protein sequence ID" value="OZJ04921.1"/>
    <property type="molecule type" value="Genomic_DNA"/>
</dbReference>
<dbReference type="GO" id="GO:0005743">
    <property type="term" value="C:mitochondrial inner membrane"/>
    <property type="evidence" value="ECO:0007669"/>
    <property type="project" value="EnsemblFungi"/>
</dbReference>